<proteinExistence type="predicted"/>
<dbReference type="OrthoDB" id="5458416at2"/>
<accession>A0A841JN46</accession>
<protein>
    <submittedName>
        <fullName evidence="1">Uncharacterized protein</fullName>
    </submittedName>
</protein>
<evidence type="ECO:0000313" key="2">
    <source>
        <dbReference type="Proteomes" id="UP000538666"/>
    </source>
</evidence>
<sequence length="167" mass="18677">MAIVFFKSSTPSPDRKEYLAMIHARSEFTFTVHAPLAAAFPLFGPEGERPWAGPDWDPQFLYPIPARDVEGAVFRIRRGHRDALWVNTVFDIQAGHAAYVSVIDKKIATRVDVQLTAIDPQTTSVHVMYERTSLDASAEAEVGEMARTDPQMGREWKKSISDCLARG</sequence>
<reference evidence="1 2" key="1">
    <citation type="submission" date="2020-08" db="EMBL/GenBank/DDBJ databases">
        <title>Genomic Encyclopedia of Type Strains, Phase IV (KMG-IV): sequencing the most valuable type-strain genomes for metagenomic binning, comparative biology and taxonomic classification.</title>
        <authorList>
            <person name="Goeker M."/>
        </authorList>
    </citation>
    <scope>NUCLEOTIDE SEQUENCE [LARGE SCALE GENOMIC DNA]</scope>
    <source>
        <strain evidence="1 2">DSM 103733</strain>
    </source>
</reference>
<gene>
    <name evidence="1" type="ORF">HNQ77_000498</name>
</gene>
<organism evidence="1 2">
    <name type="scientific">Silvibacterium bohemicum</name>
    <dbReference type="NCBI Taxonomy" id="1577686"/>
    <lineage>
        <taxon>Bacteria</taxon>
        <taxon>Pseudomonadati</taxon>
        <taxon>Acidobacteriota</taxon>
        <taxon>Terriglobia</taxon>
        <taxon>Terriglobales</taxon>
        <taxon>Acidobacteriaceae</taxon>
        <taxon>Silvibacterium</taxon>
    </lineage>
</organism>
<evidence type="ECO:0000313" key="1">
    <source>
        <dbReference type="EMBL" id="MBB6142560.1"/>
    </source>
</evidence>
<dbReference type="AlphaFoldDB" id="A0A841JN46"/>
<comment type="caution">
    <text evidence="1">The sequence shown here is derived from an EMBL/GenBank/DDBJ whole genome shotgun (WGS) entry which is preliminary data.</text>
</comment>
<dbReference type="RefSeq" id="WP_050057768.1">
    <property type="nucleotide sequence ID" value="NZ_JACHEK010000001.1"/>
</dbReference>
<name>A0A841JN46_9BACT</name>
<keyword evidence="2" id="KW-1185">Reference proteome</keyword>
<dbReference type="Proteomes" id="UP000538666">
    <property type="component" value="Unassembled WGS sequence"/>
</dbReference>
<dbReference type="EMBL" id="JACHEK010000001">
    <property type="protein sequence ID" value="MBB6142560.1"/>
    <property type="molecule type" value="Genomic_DNA"/>
</dbReference>